<feature type="compositionally biased region" description="Basic residues" evidence="1">
    <location>
        <begin position="172"/>
        <end position="183"/>
    </location>
</feature>
<dbReference type="PROSITE" id="PS51186">
    <property type="entry name" value="GNAT"/>
    <property type="match status" value="1"/>
</dbReference>
<keyword evidence="4" id="KW-1185">Reference proteome</keyword>
<feature type="compositionally biased region" description="Basic residues" evidence="1">
    <location>
        <begin position="191"/>
        <end position="204"/>
    </location>
</feature>
<dbReference type="InterPro" id="IPR016181">
    <property type="entry name" value="Acyl_CoA_acyltransferase"/>
</dbReference>
<sequence length="223" mass="24497">MVTQHAALEIHPADADRWPDVERLFRRPGDPRSCWCAWWRLPASEYGATPVADRRALMADRVARTPAPGLLAYAGGVPAGWVALAPRGEYPRIPRSTVITYEDVPGCWAITCFYVHPGHRGRGLLQPLLAAAVEHARTHGRPPPGGIPRRAGSRPVRLRAVPRPARPLPASRVRRGGPARRAAHGAADARRHGRLRTASSRRRPGLPAASARRRPGPRHRLSR</sequence>
<dbReference type="Gene3D" id="3.40.630.30">
    <property type="match status" value="1"/>
</dbReference>
<proteinExistence type="predicted"/>
<dbReference type="AlphaFoldDB" id="A0A7J5UQ74"/>
<dbReference type="CDD" id="cd04301">
    <property type="entry name" value="NAT_SF"/>
    <property type="match status" value="1"/>
</dbReference>
<evidence type="ECO:0000259" key="2">
    <source>
        <dbReference type="PROSITE" id="PS51186"/>
    </source>
</evidence>
<keyword evidence="3" id="KW-0808">Transferase</keyword>
<feature type="compositionally biased region" description="Low complexity" evidence="1">
    <location>
        <begin position="147"/>
        <end position="171"/>
    </location>
</feature>
<name>A0A7J5UQ74_9MICO</name>
<gene>
    <name evidence="3" type="ORF">GB883_09175</name>
</gene>
<dbReference type="EMBL" id="WHJE01000034">
    <property type="protein sequence ID" value="KAE8764381.1"/>
    <property type="molecule type" value="Genomic_DNA"/>
</dbReference>
<dbReference type="GO" id="GO:0016747">
    <property type="term" value="F:acyltransferase activity, transferring groups other than amino-acyl groups"/>
    <property type="evidence" value="ECO:0007669"/>
    <property type="project" value="InterPro"/>
</dbReference>
<dbReference type="InterPro" id="IPR000182">
    <property type="entry name" value="GNAT_dom"/>
</dbReference>
<protein>
    <submittedName>
        <fullName evidence="3">GNAT family N-acetyltransferase</fullName>
    </submittedName>
</protein>
<feature type="domain" description="N-acetyltransferase" evidence="2">
    <location>
        <begin position="8"/>
        <end position="209"/>
    </location>
</feature>
<feature type="compositionally biased region" description="Basic residues" evidence="1">
    <location>
        <begin position="211"/>
        <end position="223"/>
    </location>
</feature>
<reference evidence="3 4" key="1">
    <citation type="submission" date="2019-10" db="EMBL/GenBank/DDBJ databases">
        <title>Georgenia wutianyii sp. nov. and Georgenia yuyongxinii sp. nov. isolated from plateau pika (Ochotona curzoniae) in the Qinghai-Tibet plateau of China.</title>
        <authorList>
            <person name="Tian Z."/>
        </authorList>
    </citation>
    <scope>NUCLEOTIDE SEQUENCE [LARGE SCALE GENOMIC DNA]</scope>
    <source>
        <strain evidence="3 4">DSM 21501</strain>
    </source>
</reference>
<evidence type="ECO:0000313" key="4">
    <source>
        <dbReference type="Proteomes" id="UP000451860"/>
    </source>
</evidence>
<comment type="caution">
    <text evidence="3">The sequence shown here is derived from an EMBL/GenBank/DDBJ whole genome shotgun (WGS) entry which is preliminary data.</text>
</comment>
<feature type="region of interest" description="Disordered" evidence="1">
    <location>
        <begin position="135"/>
        <end position="223"/>
    </location>
</feature>
<accession>A0A7J5UQ74</accession>
<organism evidence="3 4">
    <name type="scientific">Georgenia thermotolerans</name>
    <dbReference type="NCBI Taxonomy" id="527326"/>
    <lineage>
        <taxon>Bacteria</taxon>
        <taxon>Bacillati</taxon>
        <taxon>Actinomycetota</taxon>
        <taxon>Actinomycetes</taxon>
        <taxon>Micrococcales</taxon>
        <taxon>Bogoriellaceae</taxon>
        <taxon>Georgenia</taxon>
    </lineage>
</organism>
<dbReference type="Proteomes" id="UP000451860">
    <property type="component" value="Unassembled WGS sequence"/>
</dbReference>
<evidence type="ECO:0000256" key="1">
    <source>
        <dbReference type="SAM" id="MobiDB-lite"/>
    </source>
</evidence>
<dbReference type="Pfam" id="PF00583">
    <property type="entry name" value="Acetyltransf_1"/>
    <property type="match status" value="1"/>
</dbReference>
<dbReference type="OrthoDB" id="3239945at2"/>
<dbReference type="SUPFAM" id="SSF55729">
    <property type="entry name" value="Acyl-CoA N-acyltransferases (Nat)"/>
    <property type="match status" value="1"/>
</dbReference>
<evidence type="ECO:0000313" key="3">
    <source>
        <dbReference type="EMBL" id="KAE8764381.1"/>
    </source>
</evidence>